<dbReference type="Gene3D" id="2.30.42.10">
    <property type="match status" value="1"/>
</dbReference>
<dbReference type="Gene3D" id="3.20.190.20">
    <property type="match status" value="1"/>
</dbReference>
<evidence type="ECO:0000256" key="3">
    <source>
        <dbReference type="ARBA" id="ARBA00022825"/>
    </source>
</evidence>
<dbReference type="Proteomes" id="UP000515125">
    <property type="component" value="Unplaced"/>
</dbReference>
<dbReference type="InterPro" id="IPR043504">
    <property type="entry name" value="Peptidase_S1_PA_chymotrypsin"/>
</dbReference>
<dbReference type="PANTHER" id="PTHR45980">
    <property type="match status" value="1"/>
</dbReference>
<keyword evidence="6" id="KW-1185">Reference proteome</keyword>
<dbReference type="InterPro" id="IPR009003">
    <property type="entry name" value="Peptidase_S1_PA"/>
</dbReference>
<dbReference type="GeneID" id="34621289"/>
<evidence type="ECO:0000259" key="5">
    <source>
        <dbReference type="Pfam" id="PF17815"/>
    </source>
</evidence>
<proteinExistence type="predicted"/>
<dbReference type="AlphaFoldDB" id="A0A6P6S0S2"/>
<evidence type="ECO:0000313" key="7">
    <source>
        <dbReference type="RefSeq" id="XP_026193786.1"/>
    </source>
</evidence>
<reference evidence="7" key="1">
    <citation type="submission" date="2025-08" db="UniProtKB">
        <authorList>
            <consortium name="RefSeq"/>
        </authorList>
    </citation>
    <scope>IDENTIFICATION</scope>
</reference>
<feature type="region of interest" description="Disordered" evidence="4">
    <location>
        <begin position="330"/>
        <end position="349"/>
    </location>
</feature>
<keyword evidence="1" id="KW-0645">Protease</keyword>
<dbReference type="OrthoDB" id="4217619at2759"/>
<dbReference type="InterPro" id="IPR041517">
    <property type="entry name" value="DEGP_PDZ"/>
</dbReference>
<dbReference type="SUPFAM" id="SSF50156">
    <property type="entry name" value="PDZ domain-like"/>
    <property type="match status" value="1"/>
</dbReference>
<keyword evidence="2" id="KW-0378">Hydrolase</keyword>
<dbReference type="Pfam" id="PF13365">
    <property type="entry name" value="Trypsin_2"/>
    <property type="match status" value="1"/>
</dbReference>
<keyword evidence="3" id="KW-0720">Serine protease</keyword>
<dbReference type="GO" id="GO:0006508">
    <property type="term" value="P:proteolysis"/>
    <property type="evidence" value="ECO:0007669"/>
    <property type="project" value="UniProtKB-KW"/>
</dbReference>
<dbReference type="Pfam" id="PF17815">
    <property type="entry name" value="PDZ_3"/>
    <property type="match status" value="1"/>
</dbReference>
<dbReference type="SUPFAM" id="SSF50494">
    <property type="entry name" value="Trypsin-like serine proteases"/>
    <property type="match status" value="1"/>
</dbReference>
<feature type="domain" description="Protease Do-like PDZ" evidence="5">
    <location>
        <begin position="462"/>
        <end position="630"/>
    </location>
</feature>
<dbReference type="RefSeq" id="XP_026193786.1">
    <property type="nucleotide sequence ID" value="XM_026338001.1"/>
</dbReference>
<protein>
    <submittedName>
        <fullName evidence="7">Protease Do-like 9</fullName>
    </submittedName>
</protein>
<evidence type="ECO:0000256" key="1">
    <source>
        <dbReference type="ARBA" id="ARBA00022670"/>
    </source>
</evidence>
<sequence length="632" mass="68093">MESVSECVDGGCNTEPAALPSAPESLSDLCGSVLKVYSDYTDPNYALPWQMQRQGSSTGSGFIVSPEAGLGGKHILTNAHCVAWHNRLHVRKHGSPVKFPARVLAVAHECDLALLTVDDDAFWTDTRGLQFGEVDAAINPGNSGGPALKGGRVVGVAFQGCEASAAQNVGYIVPWTVIRHFFEDLSRHRRYTGFPAAGVLFQQLENESMQQKLGVTQLKPEDLPTGLLRLPTARGRVRLQQPAGKRICDLVIPSRRCISLAVVAAAAAGVTASGILVTATDALRTRNFLDRAKAAVDEAISGAAASTAESGGLAGQVEHAEKGPIAAEAAADGNGKGEATVEDSTPLADPSEVVREAIAQVDTGIGDAEAAGNMPPSAAERKALIHEALDQRIGLRPEDVVLAIDGVDVAGDGTVHFRGMERVSVTNVISEKFLGETLSLTVLRNRKVQNVVVPLEAESCLIPKHQWGKKARYIIYGGLVFCPLTLEYLKDEFGPKFHERAPSTLLRPLSEVFATVEGEEPIVLTQILASDLTSGYSVRNCMLSSVDGVKVRNLRHLAQLLGIQAPQQQHTHQKYLHSQKQQHQEQQQQQSQFVTFVLEEKFQVVLNREKAEAMLADILQQHAIHKQTSDNL</sequence>
<dbReference type="InterPro" id="IPR036034">
    <property type="entry name" value="PDZ_sf"/>
</dbReference>
<evidence type="ECO:0000256" key="4">
    <source>
        <dbReference type="SAM" id="MobiDB-lite"/>
    </source>
</evidence>
<dbReference type="GO" id="GO:0004252">
    <property type="term" value="F:serine-type endopeptidase activity"/>
    <property type="evidence" value="ECO:0007669"/>
    <property type="project" value="TreeGrafter"/>
</dbReference>
<evidence type="ECO:0000313" key="6">
    <source>
        <dbReference type="Proteomes" id="UP000515125"/>
    </source>
</evidence>
<dbReference type="PANTHER" id="PTHR45980:SF9">
    <property type="entry name" value="PROTEASE DO-LIKE 10, MITOCHONDRIAL-RELATED"/>
    <property type="match status" value="1"/>
</dbReference>
<accession>A0A6P6S0S2</accession>
<gene>
    <name evidence="7" type="primary">LOC34621289</name>
</gene>
<organism evidence="6 7">
    <name type="scientific">Cyclospora cayetanensis</name>
    <dbReference type="NCBI Taxonomy" id="88456"/>
    <lineage>
        <taxon>Eukaryota</taxon>
        <taxon>Sar</taxon>
        <taxon>Alveolata</taxon>
        <taxon>Apicomplexa</taxon>
        <taxon>Conoidasida</taxon>
        <taxon>Coccidia</taxon>
        <taxon>Eucoccidiorida</taxon>
        <taxon>Eimeriorina</taxon>
        <taxon>Eimeriidae</taxon>
        <taxon>Cyclospora</taxon>
    </lineage>
</organism>
<evidence type="ECO:0000256" key="2">
    <source>
        <dbReference type="ARBA" id="ARBA00022801"/>
    </source>
</evidence>
<dbReference type="Gene3D" id="2.40.10.10">
    <property type="entry name" value="Trypsin-like serine proteases"/>
    <property type="match status" value="2"/>
</dbReference>
<dbReference type="InterPro" id="IPR046449">
    <property type="entry name" value="DEGP_PDZ_sf"/>
</dbReference>
<name>A0A6P6S0S2_9EIME</name>